<evidence type="ECO:0000256" key="5">
    <source>
        <dbReference type="ARBA" id="ARBA00023237"/>
    </source>
</evidence>
<dbReference type="CDD" id="cd08977">
    <property type="entry name" value="SusD"/>
    <property type="match status" value="1"/>
</dbReference>
<dbReference type="RefSeq" id="WP_377489507.1">
    <property type="nucleotide sequence ID" value="NZ_JBHUOX010000022.1"/>
</dbReference>
<feature type="domain" description="RagB/SusD" evidence="7">
    <location>
        <begin position="356"/>
        <end position="501"/>
    </location>
</feature>
<keyword evidence="5" id="KW-0998">Cell outer membrane</keyword>
<dbReference type="Pfam" id="PF14322">
    <property type="entry name" value="SusD-like_3"/>
    <property type="match status" value="1"/>
</dbReference>
<dbReference type="InterPro" id="IPR033985">
    <property type="entry name" value="SusD-like_N"/>
</dbReference>
<evidence type="ECO:0000259" key="7">
    <source>
        <dbReference type="Pfam" id="PF07980"/>
    </source>
</evidence>
<protein>
    <submittedName>
        <fullName evidence="9">RagB/SusD family nutrient uptake outer membrane protein</fullName>
    </submittedName>
</protein>
<name>A0ABW6C4A1_9BACT</name>
<comment type="subcellular location">
    <subcellularLocation>
        <location evidence="1">Cell outer membrane</location>
    </subcellularLocation>
</comment>
<dbReference type="SUPFAM" id="SSF48452">
    <property type="entry name" value="TPR-like"/>
    <property type="match status" value="1"/>
</dbReference>
<evidence type="ECO:0000313" key="9">
    <source>
        <dbReference type="EMBL" id="MFD3003003.1"/>
    </source>
</evidence>
<comment type="caution">
    <text evidence="9">The sequence shown here is derived from an EMBL/GenBank/DDBJ whole genome shotgun (WGS) entry which is preliminary data.</text>
</comment>
<sequence length="502" mass="56716">MMKKITLYICSLLMVSLVSCEEELDQIPLSEASTANFYRTPAEFEQAINGAYAQLRPFPDRYYDLSETRSDNIYGSSTTGVRPWDPVNDFARTLSNNELIEAAWNQNFNGIMRANTVLDRLNADVVSDETQRNRLEGQAKFLRALYYFDLVRWYGKLPIYSSVVTPAAALEIPRSSVPEVYDFIMSDLNSAMELLPDRWTGANVGRATSWAAKALLARVHLTRSGPDYGIEGPTLGVNEYDQALTLLNDIINNSHHAWVSDYASIFDYDNENNPDIIFDVQFQSGGLGLGSTLPGYMGVSSYFNTVPNIPSPQSSVEFREISDDLLNAYEPNDVRKAVTIQQGFTDDFGNVETRAFYRKFLNEANPGLDRFDWPINFPLIRYTDVLLMKAEAILRGGAGGGQQEVDDIVNMVRARAGLEPVSGVTLDMLLEERRLEFAGEGLRWHELVRFGKVIEKMNAWLPQEDELNRMPASIEPFNIIYPIPFTQLTVKRGLYEQNAEYN</sequence>
<feature type="domain" description="SusD-like N-terminal" evidence="8">
    <location>
        <begin position="43"/>
        <end position="221"/>
    </location>
</feature>
<accession>A0ABW6C4A1</accession>
<keyword evidence="3 6" id="KW-0732">Signal</keyword>
<gene>
    <name evidence="9" type="ORF">ACFS7Z_21745</name>
</gene>
<proteinExistence type="inferred from homology"/>
<dbReference type="Proteomes" id="UP001597641">
    <property type="component" value="Unassembled WGS sequence"/>
</dbReference>
<dbReference type="Pfam" id="PF07980">
    <property type="entry name" value="SusD_RagB"/>
    <property type="match status" value="1"/>
</dbReference>
<dbReference type="EMBL" id="JBHUOX010000022">
    <property type="protein sequence ID" value="MFD3003003.1"/>
    <property type="molecule type" value="Genomic_DNA"/>
</dbReference>
<reference evidence="10" key="1">
    <citation type="journal article" date="2019" name="Int. J. Syst. Evol. Microbiol.">
        <title>The Global Catalogue of Microorganisms (GCM) 10K type strain sequencing project: providing services to taxonomists for standard genome sequencing and annotation.</title>
        <authorList>
            <consortium name="The Broad Institute Genomics Platform"/>
            <consortium name="The Broad Institute Genome Sequencing Center for Infectious Disease"/>
            <person name="Wu L."/>
            <person name="Ma J."/>
        </authorList>
    </citation>
    <scope>NUCLEOTIDE SEQUENCE [LARGE SCALE GENOMIC DNA]</scope>
    <source>
        <strain evidence="10">KCTC 23984</strain>
    </source>
</reference>
<dbReference type="Gene3D" id="1.25.40.390">
    <property type="match status" value="1"/>
</dbReference>
<feature type="signal peptide" evidence="6">
    <location>
        <begin position="1"/>
        <end position="20"/>
    </location>
</feature>
<feature type="chain" id="PRO_5045733801" evidence="6">
    <location>
        <begin position="21"/>
        <end position="502"/>
    </location>
</feature>
<comment type="similarity">
    <text evidence="2">Belongs to the SusD family.</text>
</comment>
<dbReference type="PROSITE" id="PS51257">
    <property type="entry name" value="PROKAR_LIPOPROTEIN"/>
    <property type="match status" value="1"/>
</dbReference>
<organism evidence="9 10">
    <name type="scientific">Pontibacter toksunensis</name>
    <dbReference type="NCBI Taxonomy" id="1332631"/>
    <lineage>
        <taxon>Bacteria</taxon>
        <taxon>Pseudomonadati</taxon>
        <taxon>Bacteroidota</taxon>
        <taxon>Cytophagia</taxon>
        <taxon>Cytophagales</taxon>
        <taxon>Hymenobacteraceae</taxon>
        <taxon>Pontibacter</taxon>
    </lineage>
</organism>
<evidence type="ECO:0000256" key="3">
    <source>
        <dbReference type="ARBA" id="ARBA00022729"/>
    </source>
</evidence>
<evidence type="ECO:0000313" key="10">
    <source>
        <dbReference type="Proteomes" id="UP001597641"/>
    </source>
</evidence>
<dbReference type="InterPro" id="IPR011990">
    <property type="entry name" value="TPR-like_helical_dom_sf"/>
</dbReference>
<evidence type="ECO:0000256" key="1">
    <source>
        <dbReference type="ARBA" id="ARBA00004442"/>
    </source>
</evidence>
<evidence type="ECO:0000256" key="2">
    <source>
        <dbReference type="ARBA" id="ARBA00006275"/>
    </source>
</evidence>
<keyword evidence="4" id="KW-0472">Membrane</keyword>
<evidence type="ECO:0000256" key="6">
    <source>
        <dbReference type="SAM" id="SignalP"/>
    </source>
</evidence>
<dbReference type="InterPro" id="IPR012944">
    <property type="entry name" value="SusD_RagB_dom"/>
</dbReference>
<evidence type="ECO:0000256" key="4">
    <source>
        <dbReference type="ARBA" id="ARBA00023136"/>
    </source>
</evidence>
<evidence type="ECO:0000259" key="8">
    <source>
        <dbReference type="Pfam" id="PF14322"/>
    </source>
</evidence>
<keyword evidence="10" id="KW-1185">Reference proteome</keyword>